<dbReference type="GO" id="GO:0004099">
    <property type="term" value="F:chitin deacetylase activity"/>
    <property type="evidence" value="ECO:0007669"/>
    <property type="project" value="UniProtKB-EC"/>
</dbReference>
<dbReference type="STRING" id="56408.A0A1E5RAV6"/>
<evidence type="ECO:0000256" key="10">
    <source>
        <dbReference type="ARBA" id="ARBA00023285"/>
    </source>
</evidence>
<gene>
    <name evidence="18" type="ORF">AWRI3579_g2727</name>
</gene>
<dbReference type="GO" id="GO:0006032">
    <property type="term" value="P:chitin catabolic process"/>
    <property type="evidence" value="ECO:0007669"/>
    <property type="project" value="UniProtKB-KW"/>
</dbReference>
<keyword evidence="7" id="KW-0749">Sporulation</keyword>
<evidence type="ECO:0000256" key="12">
    <source>
        <dbReference type="ARBA" id="ARBA00024056"/>
    </source>
</evidence>
<evidence type="ECO:0000256" key="6">
    <source>
        <dbReference type="ARBA" id="ARBA00022801"/>
    </source>
</evidence>
<evidence type="ECO:0000313" key="19">
    <source>
        <dbReference type="Proteomes" id="UP000095728"/>
    </source>
</evidence>
<dbReference type="FunCoup" id="A0A1E5RAV6">
    <property type="interactions" value="38"/>
</dbReference>
<comment type="caution">
    <text evidence="18">The sequence shown here is derived from an EMBL/GenBank/DDBJ whole genome shotgun (WGS) entry which is preliminary data.</text>
</comment>
<proteinExistence type="inferred from homology"/>
<keyword evidence="9" id="KW-0325">Glycoprotein</keyword>
<dbReference type="GO" id="GO:0008061">
    <property type="term" value="F:chitin binding"/>
    <property type="evidence" value="ECO:0007669"/>
    <property type="project" value="UniProtKB-KW"/>
</dbReference>
<dbReference type="SUPFAM" id="SSF88713">
    <property type="entry name" value="Glycoside hydrolase/deacetylase"/>
    <property type="match status" value="1"/>
</dbReference>
<keyword evidence="5 16" id="KW-0732">Signal</keyword>
<comment type="function">
    <text evidence="14">Hydrolyzes the N-acetamido groups of N-acetyl-D-glucosamine residues in chitin to form chitosan and acetate. Chitosan is a component of the spore wall.</text>
</comment>
<dbReference type="InterPro" id="IPR002509">
    <property type="entry name" value="NODB_dom"/>
</dbReference>
<evidence type="ECO:0000256" key="8">
    <source>
        <dbReference type="ARBA" id="ARBA00023024"/>
    </source>
</evidence>
<dbReference type="EC" id="3.5.1.41" evidence="12"/>
<accession>A0A1E5RAV6</accession>
<dbReference type="GO" id="GO:0046872">
    <property type="term" value="F:metal ion binding"/>
    <property type="evidence" value="ECO:0007669"/>
    <property type="project" value="UniProtKB-KW"/>
</dbReference>
<dbReference type="GO" id="GO:0000272">
    <property type="term" value="P:polysaccharide catabolic process"/>
    <property type="evidence" value="ECO:0007669"/>
    <property type="project" value="UniProtKB-KW"/>
</dbReference>
<keyword evidence="10" id="KW-0170">Cobalt</keyword>
<keyword evidence="19" id="KW-1185">Reference proteome</keyword>
<dbReference type="AlphaFoldDB" id="A0A1E5RAV6"/>
<evidence type="ECO:0000256" key="15">
    <source>
        <dbReference type="ARBA" id="ARBA00060373"/>
    </source>
</evidence>
<organism evidence="18 19">
    <name type="scientific">Hanseniaspora osmophila</name>
    <dbReference type="NCBI Taxonomy" id="56408"/>
    <lineage>
        <taxon>Eukaryota</taxon>
        <taxon>Fungi</taxon>
        <taxon>Dikarya</taxon>
        <taxon>Ascomycota</taxon>
        <taxon>Saccharomycotina</taxon>
        <taxon>Saccharomycetes</taxon>
        <taxon>Saccharomycodales</taxon>
        <taxon>Saccharomycodaceae</taxon>
        <taxon>Hanseniaspora</taxon>
    </lineage>
</organism>
<protein>
    <recommendedName>
        <fullName evidence="12">chitin deacetylase</fullName>
        <ecNumber evidence="12">3.5.1.41</ecNumber>
    </recommendedName>
</protein>
<feature type="chain" id="PRO_5009184674" description="chitin deacetylase" evidence="16">
    <location>
        <begin position="22"/>
        <end position="325"/>
    </location>
</feature>
<dbReference type="PANTHER" id="PTHR10587:SF133">
    <property type="entry name" value="CHITIN DEACETYLASE 1-RELATED"/>
    <property type="match status" value="1"/>
</dbReference>
<feature type="domain" description="NodB homology" evidence="17">
    <location>
        <begin position="123"/>
        <end position="314"/>
    </location>
</feature>
<evidence type="ECO:0000313" key="18">
    <source>
        <dbReference type="EMBL" id="OEJ84036.1"/>
    </source>
</evidence>
<dbReference type="PROSITE" id="PS51677">
    <property type="entry name" value="NODB"/>
    <property type="match status" value="1"/>
</dbReference>
<evidence type="ECO:0000256" key="11">
    <source>
        <dbReference type="ARBA" id="ARBA00023326"/>
    </source>
</evidence>
<name>A0A1E5RAV6_9ASCO</name>
<keyword evidence="3" id="KW-0147">Chitin-binding</keyword>
<dbReference type="OrthoDB" id="2125469at2759"/>
<feature type="signal peptide" evidence="16">
    <location>
        <begin position="1"/>
        <end position="21"/>
    </location>
</feature>
<evidence type="ECO:0000256" key="3">
    <source>
        <dbReference type="ARBA" id="ARBA00022669"/>
    </source>
</evidence>
<keyword evidence="11" id="KW-0624">Polysaccharide degradation</keyword>
<evidence type="ECO:0000256" key="1">
    <source>
        <dbReference type="ARBA" id="ARBA00001941"/>
    </source>
</evidence>
<keyword evidence="4" id="KW-0479">Metal-binding</keyword>
<reference evidence="19" key="1">
    <citation type="journal article" date="2016" name="Genome Announc.">
        <title>Genome sequences of three species of Hanseniaspora isolated from spontaneous wine fermentations.</title>
        <authorList>
            <person name="Sternes P.R."/>
            <person name="Lee D."/>
            <person name="Kutyna D.R."/>
            <person name="Borneman A.R."/>
        </authorList>
    </citation>
    <scope>NUCLEOTIDE SEQUENCE [LARGE SCALE GENOMIC DNA]</scope>
    <source>
        <strain evidence="19">AWRI3579</strain>
    </source>
</reference>
<dbReference type="InParanoid" id="A0A1E5RAV6"/>
<evidence type="ECO:0000256" key="5">
    <source>
        <dbReference type="ARBA" id="ARBA00022729"/>
    </source>
</evidence>
<evidence type="ECO:0000256" key="4">
    <source>
        <dbReference type="ARBA" id="ARBA00022723"/>
    </source>
</evidence>
<comment type="cofactor">
    <cofactor evidence="1">
        <name>Co(2+)</name>
        <dbReference type="ChEBI" id="CHEBI:48828"/>
    </cofactor>
</comment>
<dbReference type="Pfam" id="PF01522">
    <property type="entry name" value="Polysacc_deac_1"/>
    <property type="match status" value="1"/>
</dbReference>
<dbReference type="FunFam" id="3.20.20.370:FF:000008">
    <property type="entry name" value="Chitin deacetylase"/>
    <property type="match status" value="1"/>
</dbReference>
<dbReference type="InterPro" id="IPR050248">
    <property type="entry name" value="Polysacc_deacetylase_ArnD"/>
</dbReference>
<dbReference type="Gene3D" id="3.20.20.370">
    <property type="entry name" value="Glycoside hydrolase/deacetylase"/>
    <property type="match status" value="1"/>
</dbReference>
<keyword evidence="11" id="KW-0119">Carbohydrate metabolism</keyword>
<comment type="catalytic activity">
    <reaction evidence="13">
        <text>[(1-&gt;4)-N-acetyl-beta-D-glucosaminyl](n) + n H2O = chitosan + n acetate</text>
        <dbReference type="Rhea" id="RHEA:10464"/>
        <dbReference type="Rhea" id="RHEA-COMP:9593"/>
        <dbReference type="Rhea" id="RHEA-COMP:9597"/>
        <dbReference type="ChEBI" id="CHEBI:15377"/>
        <dbReference type="ChEBI" id="CHEBI:17029"/>
        <dbReference type="ChEBI" id="CHEBI:30089"/>
        <dbReference type="ChEBI" id="CHEBI:57704"/>
        <dbReference type="EC" id="3.5.1.41"/>
    </reaction>
    <physiologicalReaction direction="left-to-right" evidence="13">
        <dbReference type="Rhea" id="RHEA:10465"/>
    </physiologicalReaction>
</comment>
<dbReference type="GO" id="GO:0005628">
    <property type="term" value="C:prospore membrane"/>
    <property type="evidence" value="ECO:0007669"/>
    <property type="project" value="TreeGrafter"/>
</dbReference>
<sequence length="325" mass="36183">MMTSLFAYTLVYLALLSLGYSAEINHSQALSAEKAQSARLVSGLQGALSVAAKTPFPKWLSDFTGLTEWPGLNPPYIPLDYIDFSKIPNYKPYTQGSCGLNPRIACSFDCDKCVEPDDVYTCTKLSQTFDDGPSDATQDLLNHLKHKTTFFNLGINVVSHPDVYKKILDKGHLIGTHTWSHPFMPSLTNEEIIAQIEWSVWAMNATGNHLPKWFRPPYGGIDNRVRAITRQFGLQAVLWDYDTFDWQMLGGGQTRKEADVYRDVAQWKSRTPAQGLVLEHDGSQKTVDVGKTVSDIIGPDQLTVAQCVNGIDYIKVFGQADNLKG</sequence>
<comment type="subcellular location">
    <subcellularLocation>
        <location evidence="15">Prospore</location>
    </subcellularLocation>
</comment>
<dbReference type="Proteomes" id="UP000095728">
    <property type="component" value="Unassembled WGS sequence"/>
</dbReference>
<dbReference type="InterPro" id="IPR011330">
    <property type="entry name" value="Glyco_hydro/deAcase_b/a-brl"/>
</dbReference>
<evidence type="ECO:0000256" key="9">
    <source>
        <dbReference type="ARBA" id="ARBA00023180"/>
    </source>
</evidence>
<keyword evidence="8" id="KW-0146">Chitin degradation</keyword>
<evidence type="ECO:0000256" key="2">
    <source>
        <dbReference type="ARBA" id="ARBA00010973"/>
    </source>
</evidence>
<dbReference type="GO" id="GO:0030476">
    <property type="term" value="P:ascospore wall assembly"/>
    <property type="evidence" value="ECO:0007669"/>
    <property type="project" value="UniProtKB-ARBA"/>
</dbReference>
<evidence type="ECO:0000259" key="17">
    <source>
        <dbReference type="PROSITE" id="PS51677"/>
    </source>
</evidence>
<comment type="similarity">
    <text evidence="2">Belongs to the polysaccharide deacetylase family.</text>
</comment>
<evidence type="ECO:0000256" key="16">
    <source>
        <dbReference type="SAM" id="SignalP"/>
    </source>
</evidence>
<dbReference type="EMBL" id="LPNM01000008">
    <property type="protein sequence ID" value="OEJ84036.1"/>
    <property type="molecule type" value="Genomic_DNA"/>
</dbReference>
<evidence type="ECO:0000256" key="14">
    <source>
        <dbReference type="ARBA" id="ARBA00054095"/>
    </source>
</evidence>
<evidence type="ECO:0000256" key="7">
    <source>
        <dbReference type="ARBA" id="ARBA00022969"/>
    </source>
</evidence>
<evidence type="ECO:0000256" key="13">
    <source>
        <dbReference type="ARBA" id="ARBA00048494"/>
    </source>
</evidence>
<keyword evidence="6" id="KW-0378">Hydrolase</keyword>
<dbReference type="PANTHER" id="PTHR10587">
    <property type="entry name" value="GLYCOSYL TRANSFERASE-RELATED"/>
    <property type="match status" value="1"/>
</dbReference>